<dbReference type="AlphaFoldDB" id="A0A7M1SXL9"/>
<evidence type="ECO:0000256" key="2">
    <source>
        <dbReference type="SAM" id="Phobius"/>
    </source>
</evidence>
<evidence type="ECO:0000313" key="4">
    <source>
        <dbReference type="Proteomes" id="UP000593758"/>
    </source>
</evidence>
<protein>
    <submittedName>
        <fullName evidence="3">Trp biosynthesis-associated membrane protein</fullName>
    </submittedName>
</protein>
<evidence type="ECO:0000313" key="3">
    <source>
        <dbReference type="EMBL" id="QOR72320.1"/>
    </source>
</evidence>
<dbReference type="EMBL" id="CP063169">
    <property type="protein sequence ID" value="QOR72320.1"/>
    <property type="molecule type" value="Genomic_DNA"/>
</dbReference>
<keyword evidence="2" id="KW-0812">Transmembrane</keyword>
<dbReference type="Proteomes" id="UP000593758">
    <property type="component" value="Chromosome"/>
</dbReference>
<dbReference type="RefSeq" id="WP_193498960.1">
    <property type="nucleotide sequence ID" value="NZ_CP063169.1"/>
</dbReference>
<dbReference type="KEGG" id="halt:IM660_08885"/>
<keyword evidence="2" id="KW-0472">Membrane</keyword>
<organism evidence="3 4">
    <name type="scientific">Ruania alkalisoli</name>
    <dbReference type="NCBI Taxonomy" id="2779775"/>
    <lineage>
        <taxon>Bacteria</taxon>
        <taxon>Bacillati</taxon>
        <taxon>Actinomycetota</taxon>
        <taxon>Actinomycetes</taxon>
        <taxon>Micrococcales</taxon>
        <taxon>Ruaniaceae</taxon>
        <taxon>Ruania</taxon>
    </lineage>
</organism>
<reference evidence="3 4" key="1">
    <citation type="submission" date="2020-10" db="EMBL/GenBank/DDBJ databases">
        <title>Haloactinobacterium sp. RN3S43, a bacterium isolated from saline soil.</title>
        <authorList>
            <person name="Sun J.-Q."/>
        </authorList>
    </citation>
    <scope>NUCLEOTIDE SEQUENCE [LARGE SCALE GENOMIC DNA]</scope>
    <source>
        <strain evidence="3 4">RN3S43</strain>
    </source>
</reference>
<sequence>MIASRSTSEPHRRSVGRRTAVLVLLAVGALLLVLSLPTWAHAPVRTTIGAGGTASVSGADGAPLVPSLALVVIVAGLVIGLAGRVARVVAAVAAALGGLGAIVAVVAFLRDPQTPVQSVAADMTGVRELGGAVTTTVWPWLALVAGATVALVGTLLPWRMGSWRAAARRYERAPDPDEESGQLGRATRMADWDALSRGEDPSDR</sequence>
<keyword evidence="4" id="KW-1185">Reference proteome</keyword>
<feature type="transmembrane region" description="Helical" evidence="2">
    <location>
        <begin position="64"/>
        <end position="82"/>
    </location>
</feature>
<evidence type="ECO:0000256" key="1">
    <source>
        <dbReference type="SAM" id="MobiDB-lite"/>
    </source>
</evidence>
<proteinExistence type="predicted"/>
<dbReference type="InterPro" id="IPR019051">
    <property type="entry name" value="Trp_biosyn_TM_oprn/chp"/>
</dbReference>
<feature type="compositionally biased region" description="Basic and acidic residues" evidence="1">
    <location>
        <begin position="188"/>
        <end position="204"/>
    </location>
</feature>
<dbReference type="Pfam" id="PF09534">
    <property type="entry name" value="Trp_oprn_chp"/>
    <property type="match status" value="1"/>
</dbReference>
<feature type="region of interest" description="Disordered" evidence="1">
    <location>
        <begin position="169"/>
        <end position="204"/>
    </location>
</feature>
<feature type="transmembrane region" description="Helical" evidence="2">
    <location>
        <begin position="89"/>
        <end position="109"/>
    </location>
</feature>
<keyword evidence="2" id="KW-1133">Transmembrane helix</keyword>
<name>A0A7M1SXL9_9MICO</name>
<feature type="transmembrane region" description="Helical" evidence="2">
    <location>
        <begin position="137"/>
        <end position="158"/>
    </location>
</feature>
<gene>
    <name evidence="3" type="ORF">IM660_08885</name>
</gene>
<accession>A0A7M1SXL9</accession>